<evidence type="ECO:0000313" key="3">
    <source>
        <dbReference type="Proteomes" id="UP000199706"/>
    </source>
</evidence>
<dbReference type="EMBL" id="FNCJ01000018">
    <property type="protein sequence ID" value="SDI19539.1"/>
    <property type="molecule type" value="Genomic_DNA"/>
</dbReference>
<reference evidence="2 3" key="1">
    <citation type="submission" date="2016-10" db="EMBL/GenBank/DDBJ databases">
        <authorList>
            <person name="de Groot N.N."/>
        </authorList>
    </citation>
    <scope>NUCLEOTIDE SEQUENCE [LARGE SCALE GENOMIC DNA]</scope>
    <source>
        <strain evidence="2 3">LMG 2247</strain>
    </source>
</reference>
<name>A0A1G8IKN1_9BURK</name>
<dbReference type="Proteomes" id="UP000199706">
    <property type="component" value="Unassembled WGS sequence"/>
</dbReference>
<organism evidence="2 3">
    <name type="scientific">Paraburkholderia phenazinium</name>
    <dbReference type="NCBI Taxonomy" id="60549"/>
    <lineage>
        <taxon>Bacteria</taxon>
        <taxon>Pseudomonadati</taxon>
        <taxon>Pseudomonadota</taxon>
        <taxon>Betaproteobacteria</taxon>
        <taxon>Burkholderiales</taxon>
        <taxon>Burkholderiaceae</taxon>
        <taxon>Paraburkholderia</taxon>
    </lineage>
</organism>
<feature type="region of interest" description="Disordered" evidence="1">
    <location>
        <begin position="161"/>
        <end position="181"/>
    </location>
</feature>
<accession>A0A1G8IKN1</accession>
<evidence type="ECO:0000256" key="1">
    <source>
        <dbReference type="SAM" id="MobiDB-lite"/>
    </source>
</evidence>
<dbReference type="AlphaFoldDB" id="A0A1G8IKN1"/>
<gene>
    <name evidence="2" type="ORF">SAMN05216466_118148</name>
</gene>
<proteinExistence type="predicted"/>
<dbReference type="RefSeq" id="WP_143016702.1">
    <property type="nucleotide sequence ID" value="NZ_CADERL010000003.1"/>
</dbReference>
<protein>
    <submittedName>
        <fullName evidence="2">Uncharacterized protein</fullName>
    </submittedName>
</protein>
<evidence type="ECO:0000313" key="2">
    <source>
        <dbReference type="EMBL" id="SDI19539.1"/>
    </source>
</evidence>
<sequence>MWSFGLSGTSFQAPRGAHGKTLLDPENLLRALRAASVELVVDLRAKRASQYLDWIFSRVTGVEANALRLIGTFGEPDLGADKSLVSLAVEQYLDVIVALAKGRPLRISERWPPDTVEPEQQPRSHLSILLRAKIARRLTAERRGQTRLPLLGWLSQTSGETGSAAANAKRMSPHGAPPQIA</sequence>